<keyword evidence="3" id="KW-1185">Reference proteome</keyword>
<gene>
    <name evidence="2" type="ORF">CPT_Siara_078</name>
</gene>
<proteinExistence type="predicted"/>
<dbReference type="Proteomes" id="UP000827319">
    <property type="component" value="Segment"/>
</dbReference>
<organism evidence="2 3">
    <name type="scientific">Stenotrophomonas phage Siara</name>
    <dbReference type="NCBI Taxonomy" id="2859658"/>
    <lineage>
        <taxon>Viruses</taxon>
        <taxon>Duplodnaviria</taxon>
        <taxon>Heunggongvirae</taxon>
        <taxon>Uroviricota</taxon>
        <taxon>Caudoviricetes</taxon>
        <taxon>Beaumontvirinae</taxon>
        <taxon>Siaravirus</taxon>
        <taxon>Siaravirus siara</taxon>
    </lineage>
</organism>
<evidence type="ECO:0000313" key="2">
    <source>
        <dbReference type="EMBL" id="QYW02078.1"/>
    </source>
</evidence>
<feature type="region of interest" description="Disordered" evidence="1">
    <location>
        <begin position="74"/>
        <end position="94"/>
    </location>
</feature>
<evidence type="ECO:0000313" key="3">
    <source>
        <dbReference type="Proteomes" id="UP000827319"/>
    </source>
</evidence>
<sequence>MSNISPDEKSAFDQFVEEEDAKNITVPMSPYEQAVKGYADALHDHKVAVRAADIQINAIRAGVALARRRVDQARELRDSLAPPARPRGRPRKTP</sequence>
<accession>A0AAE7WPK0</accession>
<reference evidence="2" key="1">
    <citation type="submission" date="2021-06" db="EMBL/GenBank/DDBJ databases">
        <title>Complete genome sequence of Stenotrophomonas maltophilia phage Siara.</title>
        <authorList>
            <person name="Marmion J."/>
            <person name="Tate N."/>
            <person name="Clark J."/>
            <person name="Le T."/>
            <person name="Liu M."/>
            <person name="Burrowes B."/>
            <person name="Gill J."/>
        </authorList>
    </citation>
    <scope>NUCLEOTIDE SEQUENCE</scope>
</reference>
<name>A0AAE7WPK0_9CAUD</name>
<evidence type="ECO:0000256" key="1">
    <source>
        <dbReference type="SAM" id="MobiDB-lite"/>
    </source>
</evidence>
<dbReference type="EMBL" id="MZ326859">
    <property type="protein sequence ID" value="QYW02078.1"/>
    <property type="molecule type" value="Genomic_DNA"/>
</dbReference>
<protein>
    <submittedName>
        <fullName evidence="2">Uncharacterized protein</fullName>
    </submittedName>
</protein>